<reference evidence="1" key="1">
    <citation type="submission" date="2020-03" db="EMBL/GenBank/DDBJ databases">
        <title>The deep terrestrial virosphere.</title>
        <authorList>
            <person name="Holmfeldt K."/>
            <person name="Nilsson E."/>
            <person name="Simone D."/>
            <person name="Lopez-Fernandez M."/>
            <person name="Wu X."/>
            <person name="de Brujin I."/>
            <person name="Lundin D."/>
            <person name="Andersson A."/>
            <person name="Bertilsson S."/>
            <person name="Dopson M."/>
        </authorList>
    </citation>
    <scope>NUCLEOTIDE SEQUENCE</scope>
    <source>
        <strain evidence="1">MM415B04715</strain>
    </source>
</reference>
<proteinExistence type="predicted"/>
<dbReference type="EMBL" id="MT143060">
    <property type="protein sequence ID" value="QJA92361.1"/>
    <property type="molecule type" value="Genomic_DNA"/>
</dbReference>
<sequence length="58" mass="7028">MNKEIKHNPPKLRKGQLCCRCFKVIKGEWAYNGKWWCKKCKNKDTAKRIENYLEDKKV</sequence>
<gene>
    <name evidence="1" type="ORF">MM415B04715_0010</name>
</gene>
<organism evidence="1">
    <name type="scientific">viral metagenome</name>
    <dbReference type="NCBI Taxonomy" id="1070528"/>
    <lineage>
        <taxon>unclassified sequences</taxon>
        <taxon>metagenomes</taxon>
        <taxon>organismal metagenomes</taxon>
    </lineage>
</organism>
<accession>A0A6M3LGV5</accession>
<evidence type="ECO:0000313" key="1">
    <source>
        <dbReference type="EMBL" id="QJA92361.1"/>
    </source>
</evidence>
<name>A0A6M3LGV5_9ZZZZ</name>
<dbReference type="AlphaFoldDB" id="A0A6M3LGV5"/>
<protein>
    <submittedName>
        <fullName evidence="1">Uncharacterized protein</fullName>
    </submittedName>
</protein>